<dbReference type="Proteomes" id="UP001431783">
    <property type="component" value="Unassembled WGS sequence"/>
</dbReference>
<accession>A0AAW1UH77</accession>
<proteinExistence type="predicted"/>
<evidence type="ECO:0000313" key="1">
    <source>
        <dbReference type="EMBL" id="KAK9879076.1"/>
    </source>
</evidence>
<comment type="caution">
    <text evidence="1">The sequence shown here is derived from an EMBL/GenBank/DDBJ whole genome shotgun (WGS) entry which is preliminary data.</text>
</comment>
<dbReference type="EMBL" id="JARQZJ010000061">
    <property type="protein sequence ID" value="KAK9879076.1"/>
    <property type="molecule type" value="Genomic_DNA"/>
</dbReference>
<protein>
    <submittedName>
        <fullName evidence="1">Uncharacterized protein</fullName>
    </submittedName>
</protein>
<keyword evidence="2" id="KW-1185">Reference proteome</keyword>
<organism evidence="1 2">
    <name type="scientific">Henosepilachna vigintioctopunctata</name>
    <dbReference type="NCBI Taxonomy" id="420089"/>
    <lineage>
        <taxon>Eukaryota</taxon>
        <taxon>Metazoa</taxon>
        <taxon>Ecdysozoa</taxon>
        <taxon>Arthropoda</taxon>
        <taxon>Hexapoda</taxon>
        <taxon>Insecta</taxon>
        <taxon>Pterygota</taxon>
        <taxon>Neoptera</taxon>
        <taxon>Endopterygota</taxon>
        <taxon>Coleoptera</taxon>
        <taxon>Polyphaga</taxon>
        <taxon>Cucujiformia</taxon>
        <taxon>Coccinelloidea</taxon>
        <taxon>Coccinellidae</taxon>
        <taxon>Epilachninae</taxon>
        <taxon>Epilachnini</taxon>
        <taxon>Henosepilachna</taxon>
    </lineage>
</organism>
<gene>
    <name evidence="1" type="ORF">WA026_003890</name>
</gene>
<name>A0AAW1UH77_9CUCU</name>
<reference evidence="1 2" key="1">
    <citation type="submission" date="2023-03" db="EMBL/GenBank/DDBJ databases">
        <title>Genome insight into feeding habits of ladybird beetles.</title>
        <authorList>
            <person name="Li H.-S."/>
            <person name="Huang Y.-H."/>
            <person name="Pang H."/>
        </authorList>
    </citation>
    <scope>NUCLEOTIDE SEQUENCE [LARGE SCALE GENOMIC DNA]</scope>
    <source>
        <strain evidence="1">SYSU_2023b</strain>
        <tissue evidence="1">Whole body</tissue>
    </source>
</reference>
<evidence type="ECO:0000313" key="2">
    <source>
        <dbReference type="Proteomes" id="UP001431783"/>
    </source>
</evidence>
<sequence>MNEDISVTIIWISAHLGIPGKLQQTNLQNKQKDVEEENNCLINSNILKPPLDGVAAESALWLRRRRVGLLHHIATFHLISLARVLLKASSFVKSGKTGVSFLACVITNSCLPNWGKHDHIYFYTWSIHNLAMSSKFR</sequence>
<dbReference type="AlphaFoldDB" id="A0AAW1UH77"/>